<evidence type="ECO:0000313" key="1">
    <source>
        <dbReference type="EMBL" id="MPN46756.1"/>
    </source>
</evidence>
<accession>A0A645I780</accession>
<protein>
    <submittedName>
        <fullName evidence="1">Uncharacterized protein</fullName>
    </submittedName>
</protein>
<comment type="caution">
    <text evidence="1">The sequence shown here is derived from an EMBL/GenBank/DDBJ whole genome shotgun (WGS) entry which is preliminary data.</text>
</comment>
<dbReference type="EMBL" id="VSSQ01107682">
    <property type="protein sequence ID" value="MPN46756.1"/>
    <property type="molecule type" value="Genomic_DNA"/>
</dbReference>
<dbReference type="AlphaFoldDB" id="A0A645I780"/>
<name>A0A645I780_9ZZZZ</name>
<proteinExistence type="predicted"/>
<sequence>MDSGNAVAEVHEHFLMVAHIVVATVNTPPVIAVAQGFVFFRAGALDFIGEYPPHVFDESGFPERIFDV</sequence>
<reference evidence="1" key="1">
    <citation type="submission" date="2019-08" db="EMBL/GenBank/DDBJ databases">
        <authorList>
            <person name="Kucharzyk K."/>
            <person name="Murdoch R.W."/>
            <person name="Higgins S."/>
            <person name="Loffler F."/>
        </authorList>
    </citation>
    <scope>NUCLEOTIDE SEQUENCE</scope>
</reference>
<gene>
    <name evidence="1" type="ORF">SDC9_194354</name>
</gene>
<organism evidence="1">
    <name type="scientific">bioreactor metagenome</name>
    <dbReference type="NCBI Taxonomy" id="1076179"/>
    <lineage>
        <taxon>unclassified sequences</taxon>
        <taxon>metagenomes</taxon>
        <taxon>ecological metagenomes</taxon>
    </lineage>
</organism>